<gene>
    <name evidence="1" type="ORF">KU74_00490</name>
</gene>
<sequence>MVITNKIINVFSTPFESWLYRKATQQEMMEHYKEMGFFSSEIKDRLERRIGSAFEAADHMIRKRVDNVLEGFIDCALANDVAFNALRHQMPSPTPAALDDYQSSYPHYDSVAVDQAINQFGVFLADGQYLIHGGRWFSDGDSFTTDRPLSTTFCPQIALRSAEWRGKAYDANRVELMVIRVTQPRTKAYLFGPEGELKHEKEAVFASGAHLKRLREHFIMDLKVYKVTNGLNTVEKVVPAFVTEVELS</sequence>
<reference evidence="1 2" key="1">
    <citation type="submission" date="2014-08" db="EMBL/GenBank/DDBJ databases">
        <title>Genome sequences of NCPPB Pectobacterium isolates.</title>
        <authorList>
            <person name="Glover R.H."/>
            <person name="Sapp M."/>
            <person name="Elphinstone J."/>
        </authorList>
    </citation>
    <scope>NUCLEOTIDE SEQUENCE [LARGE SCALE GENOMIC DNA]</scope>
    <source>
        <strain evidence="1 2">LMG 21372</strain>
    </source>
</reference>
<name>A0A0M2F4B2_9GAMM</name>
<proteinExistence type="predicted"/>
<organism evidence="1 2">
    <name type="scientific">Pectobacterium brasiliense</name>
    <dbReference type="NCBI Taxonomy" id="180957"/>
    <lineage>
        <taxon>Bacteria</taxon>
        <taxon>Pseudomonadati</taxon>
        <taxon>Pseudomonadota</taxon>
        <taxon>Gammaproteobacteria</taxon>
        <taxon>Enterobacterales</taxon>
        <taxon>Pectobacteriaceae</taxon>
        <taxon>Pectobacterium</taxon>
    </lineage>
</organism>
<dbReference type="AlphaFoldDB" id="A0A0M2F4B2"/>
<evidence type="ECO:0000313" key="1">
    <source>
        <dbReference type="EMBL" id="KGA34977.1"/>
    </source>
</evidence>
<comment type="caution">
    <text evidence="1">The sequence shown here is derived from an EMBL/GenBank/DDBJ whole genome shotgun (WGS) entry which is preliminary data.</text>
</comment>
<dbReference type="EMBL" id="JQOD01000001">
    <property type="protein sequence ID" value="KGA34977.1"/>
    <property type="molecule type" value="Genomic_DNA"/>
</dbReference>
<protein>
    <submittedName>
        <fullName evidence="1">Uncharacterized protein</fullName>
    </submittedName>
</protein>
<dbReference type="Proteomes" id="UP000029435">
    <property type="component" value="Unassembled WGS sequence"/>
</dbReference>
<evidence type="ECO:0000313" key="2">
    <source>
        <dbReference type="Proteomes" id="UP000029435"/>
    </source>
</evidence>
<accession>A0A0M2F4B2</accession>